<feature type="compositionally biased region" description="Basic and acidic residues" evidence="5">
    <location>
        <begin position="458"/>
        <end position="469"/>
    </location>
</feature>
<dbReference type="AlphaFoldDB" id="A0AAN8YUF0"/>
<reference evidence="8 9" key="1">
    <citation type="submission" date="2023-12" db="EMBL/GenBank/DDBJ databases">
        <title>A high-quality genome assembly for Dillenia turbinata (Dilleniales).</title>
        <authorList>
            <person name="Chanderbali A."/>
        </authorList>
    </citation>
    <scope>NUCLEOTIDE SEQUENCE [LARGE SCALE GENOMIC DNA]</scope>
    <source>
        <strain evidence="8">LSX21</strain>
        <tissue evidence="8">Leaf</tissue>
    </source>
</reference>
<accession>A0AAN8YUF0</accession>
<gene>
    <name evidence="8" type="ORF">RJ641_020701</name>
</gene>
<dbReference type="InterPro" id="IPR057712">
    <property type="entry name" value="DUF7952"/>
</dbReference>
<keyword evidence="2" id="KW-0805">Transcription regulation</keyword>
<feature type="compositionally biased region" description="Basic and acidic residues" evidence="5">
    <location>
        <begin position="695"/>
        <end position="708"/>
    </location>
</feature>
<feature type="compositionally biased region" description="Acidic residues" evidence="5">
    <location>
        <begin position="530"/>
        <end position="542"/>
    </location>
</feature>
<feature type="compositionally biased region" description="Polar residues" evidence="5">
    <location>
        <begin position="831"/>
        <end position="840"/>
    </location>
</feature>
<evidence type="ECO:0000256" key="5">
    <source>
        <dbReference type="SAM" id="MobiDB-lite"/>
    </source>
</evidence>
<dbReference type="Proteomes" id="UP001370490">
    <property type="component" value="Unassembled WGS sequence"/>
</dbReference>
<evidence type="ECO:0000256" key="4">
    <source>
        <dbReference type="ARBA" id="ARBA00023242"/>
    </source>
</evidence>
<feature type="domain" description="DUF7650" evidence="6">
    <location>
        <begin position="348"/>
        <end position="435"/>
    </location>
</feature>
<feature type="compositionally biased region" description="Polar residues" evidence="5">
    <location>
        <begin position="763"/>
        <end position="788"/>
    </location>
</feature>
<dbReference type="EMBL" id="JBAMMX010000025">
    <property type="protein sequence ID" value="KAK6915584.1"/>
    <property type="molecule type" value="Genomic_DNA"/>
</dbReference>
<dbReference type="Pfam" id="PF24662">
    <property type="entry name" value="DUF7650"/>
    <property type="match status" value="1"/>
</dbReference>
<feature type="compositionally biased region" description="Polar residues" evidence="5">
    <location>
        <begin position="555"/>
        <end position="566"/>
    </location>
</feature>
<evidence type="ECO:0000256" key="3">
    <source>
        <dbReference type="ARBA" id="ARBA00023163"/>
    </source>
</evidence>
<sequence length="894" mass="99358">MKMASAQVDRDCVCENETSADLLLPPSSPDANDLFGDPLVQPRVGDEFQVEILPLITESEQLLLLKNPVDEDAVVNVSHSFLVGLPIPVIWVDCEGIIVDNIGTGFAGRTHGAVASNGSQTISVKRDCELKFEQMDVNLNFEKDQGSLNGMSTIAGKATSDMAHKHETQRPVPGMLGESWSTFEIDCFLLGLYIFGKNLTQVMNFMESKGMGEILYFYYGDFYRSDRYCRWSDCRKMRSRKCIIGQRIFTGWRQQELLSRLFTNVSEELRNTLLEDSKNFAEGRTSLEEYVSSLKKTVGVKALIEAIAIGKGKEDLTGLAMEPAKTSQVFSMRPEIPVGKACSSLTSAEIIKFLTGDFRLSKARSNDLFWEAVWPRLLARGWHSYQPKNQGYVASKNYLVFLMPGVKKFSRRKLVKGDHYFDSVSDVLSKVASEPSLLELEAEEVKESVCKAGNGSDPEEKSNWDNQTDRQRHCYLKPRVPSYSPKHIKLTIVDTSLVCGEKASKVRELRSIPIEANITCGESVSRETEDSSSEESLDELDSVDVSSTRQKDYNNSKSSESVQRPINRQEHVEKSVPNHQNHSTNTSEEKHLMMPMKHQFGQRMKSGRSNYLAPVTKRRRLTACSKSETNNRVGKFSAGPDLKEDESRSLSNSTNASERGFSQVGPFQDRASSVTSLAADSPEEYSRSIPSEKCSNGDKLGKNSENPRPHALIDLNIPQVPLDPESSDAFMTEMDSHGDLTANGSCPPSNENKLVSELEPPRTSLNASSAEQQPLLSPTRQSTRNRPLTTKALEALANGFLSTKRKRRDPDGQTQDRPRSRASQRARSKVTAPNSGSTDTGIAGSKEEKEVLQGIFYRDEDAGWKSPVRPESKMAHNLDGIPKAASQAEVSILK</sequence>
<comment type="subcellular location">
    <subcellularLocation>
        <location evidence="1">Nucleus</location>
    </subcellularLocation>
</comment>
<keyword evidence="4" id="KW-0539">Nucleus</keyword>
<evidence type="ECO:0000313" key="8">
    <source>
        <dbReference type="EMBL" id="KAK6915584.1"/>
    </source>
</evidence>
<feature type="domain" description="DUF7952" evidence="7">
    <location>
        <begin position="180"/>
        <end position="310"/>
    </location>
</feature>
<proteinExistence type="predicted"/>
<feature type="compositionally biased region" description="Basic and acidic residues" evidence="5">
    <location>
        <begin position="808"/>
        <end position="819"/>
    </location>
</feature>
<protein>
    <recommendedName>
        <fullName evidence="10">SANT domain-containing protein</fullName>
    </recommendedName>
</protein>
<evidence type="ECO:0000256" key="2">
    <source>
        <dbReference type="ARBA" id="ARBA00023015"/>
    </source>
</evidence>
<dbReference type="GO" id="GO:0003714">
    <property type="term" value="F:transcription corepressor activity"/>
    <property type="evidence" value="ECO:0007669"/>
    <property type="project" value="TreeGrafter"/>
</dbReference>
<evidence type="ECO:0000313" key="9">
    <source>
        <dbReference type="Proteomes" id="UP001370490"/>
    </source>
</evidence>
<feature type="region of interest" description="Disordered" evidence="5">
    <location>
        <begin position="521"/>
        <end position="590"/>
    </location>
</feature>
<feature type="compositionally biased region" description="Basic and acidic residues" evidence="5">
    <location>
        <begin position="567"/>
        <end position="576"/>
    </location>
</feature>
<dbReference type="PANTHER" id="PTHR13859:SF31">
    <property type="entry name" value="ELM2 DOMAIN-CONTAINING PROTEIN"/>
    <property type="match status" value="1"/>
</dbReference>
<feature type="region of interest" description="Disordered" evidence="5">
    <location>
        <begin position="617"/>
        <end position="848"/>
    </location>
</feature>
<evidence type="ECO:0000259" key="7">
    <source>
        <dbReference type="Pfam" id="PF25826"/>
    </source>
</evidence>
<keyword evidence="3" id="KW-0804">Transcription</keyword>
<keyword evidence="9" id="KW-1185">Reference proteome</keyword>
<evidence type="ECO:0008006" key="10">
    <source>
        <dbReference type="Google" id="ProtNLM"/>
    </source>
</evidence>
<feature type="region of interest" description="Disordered" evidence="5">
    <location>
        <begin position="450"/>
        <end position="469"/>
    </location>
</feature>
<dbReference type="InterPro" id="IPR056067">
    <property type="entry name" value="DUF7650"/>
</dbReference>
<evidence type="ECO:0000256" key="1">
    <source>
        <dbReference type="ARBA" id="ARBA00004123"/>
    </source>
</evidence>
<feature type="compositionally biased region" description="Polar residues" evidence="5">
    <location>
        <begin position="577"/>
        <end position="586"/>
    </location>
</feature>
<dbReference type="InterPro" id="IPR009057">
    <property type="entry name" value="Homeodomain-like_sf"/>
</dbReference>
<name>A0AAN8YUF0_9MAGN</name>
<dbReference type="GO" id="GO:0005634">
    <property type="term" value="C:nucleus"/>
    <property type="evidence" value="ECO:0007669"/>
    <property type="project" value="UniProtKB-SubCell"/>
</dbReference>
<dbReference type="Pfam" id="PF25826">
    <property type="entry name" value="DUF7952"/>
    <property type="match status" value="1"/>
</dbReference>
<comment type="caution">
    <text evidence="8">The sequence shown here is derived from an EMBL/GenBank/DDBJ whole genome shotgun (WGS) entry which is preliminary data.</text>
</comment>
<evidence type="ECO:0000259" key="6">
    <source>
        <dbReference type="Pfam" id="PF24662"/>
    </source>
</evidence>
<feature type="non-terminal residue" evidence="8">
    <location>
        <position position="894"/>
    </location>
</feature>
<dbReference type="SUPFAM" id="SSF46689">
    <property type="entry name" value="Homeodomain-like"/>
    <property type="match status" value="1"/>
</dbReference>
<dbReference type="PANTHER" id="PTHR13859">
    <property type="entry name" value="ATROPHIN-RELATED"/>
    <property type="match status" value="1"/>
</dbReference>
<feature type="compositionally biased region" description="Polar residues" evidence="5">
    <location>
        <begin position="742"/>
        <end position="753"/>
    </location>
</feature>
<organism evidence="8 9">
    <name type="scientific">Dillenia turbinata</name>
    <dbReference type="NCBI Taxonomy" id="194707"/>
    <lineage>
        <taxon>Eukaryota</taxon>
        <taxon>Viridiplantae</taxon>
        <taxon>Streptophyta</taxon>
        <taxon>Embryophyta</taxon>
        <taxon>Tracheophyta</taxon>
        <taxon>Spermatophyta</taxon>
        <taxon>Magnoliopsida</taxon>
        <taxon>eudicotyledons</taxon>
        <taxon>Gunneridae</taxon>
        <taxon>Pentapetalae</taxon>
        <taxon>Dilleniales</taxon>
        <taxon>Dilleniaceae</taxon>
        <taxon>Dillenia</taxon>
    </lineage>
</organism>